<dbReference type="PANTHER" id="PTHR30483:SF40">
    <property type="entry name" value="HISTIDINE KINASE"/>
    <property type="match status" value="1"/>
</dbReference>
<evidence type="ECO:0000313" key="8">
    <source>
        <dbReference type="EMBL" id="HGQ65037.1"/>
    </source>
</evidence>
<organism evidence="8">
    <name type="scientific">Ignisphaera aggregans</name>
    <dbReference type="NCBI Taxonomy" id="334771"/>
    <lineage>
        <taxon>Archaea</taxon>
        <taxon>Thermoproteota</taxon>
        <taxon>Thermoprotei</taxon>
        <taxon>Desulfurococcales</taxon>
        <taxon>Desulfurococcaceae</taxon>
        <taxon>Ignisphaera</taxon>
    </lineage>
</organism>
<dbReference type="InterPro" id="IPR028082">
    <property type="entry name" value="Peripla_BP_I"/>
</dbReference>
<evidence type="ECO:0000256" key="3">
    <source>
        <dbReference type="ARBA" id="ARBA00022989"/>
    </source>
</evidence>
<reference evidence="8" key="1">
    <citation type="journal article" date="2020" name="mSystems">
        <title>Genome- and Community-Level Interaction Insights into Carbon Utilization and Element Cycling Functions of Hydrothermarchaeota in Hydrothermal Sediment.</title>
        <authorList>
            <person name="Zhou Z."/>
            <person name="Liu Y."/>
            <person name="Xu W."/>
            <person name="Pan J."/>
            <person name="Luo Z.H."/>
            <person name="Li M."/>
        </authorList>
    </citation>
    <scope>NUCLEOTIDE SEQUENCE [LARGE SCALE GENOMIC DNA]</scope>
    <source>
        <strain evidence="8">SpSt-637</strain>
        <strain evidence="7">SpSt-667</strain>
    </source>
</reference>
<dbReference type="AlphaFoldDB" id="A0A7C4JK95"/>
<gene>
    <name evidence="8" type="ORF">ENU08_07330</name>
    <name evidence="7" type="ORF">ENU41_00840</name>
</gene>
<comment type="caution">
    <text evidence="8">The sequence shown here is derived from an EMBL/GenBank/DDBJ whole genome shotgun (WGS) entry which is preliminary data.</text>
</comment>
<dbReference type="EMBL" id="DTCK01000008">
    <property type="protein sequence ID" value="HGQ35212.1"/>
    <property type="molecule type" value="Genomic_DNA"/>
</dbReference>
<keyword evidence="3 5" id="KW-1133">Transmembrane helix</keyword>
<feature type="transmembrane region" description="Helical" evidence="5">
    <location>
        <begin position="12"/>
        <end position="32"/>
    </location>
</feature>
<evidence type="ECO:0000256" key="4">
    <source>
        <dbReference type="ARBA" id="ARBA00023136"/>
    </source>
</evidence>
<evidence type="ECO:0000256" key="5">
    <source>
        <dbReference type="SAM" id="Phobius"/>
    </source>
</evidence>
<dbReference type="PANTHER" id="PTHR30483">
    <property type="entry name" value="LEUCINE-SPECIFIC-BINDING PROTEIN"/>
    <property type="match status" value="1"/>
</dbReference>
<comment type="subcellular location">
    <subcellularLocation>
        <location evidence="1">Membrane</location>
    </subcellularLocation>
</comment>
<evidence type="ECO:0000256" key="1">
    <source>
        <dbReference type="ARBA" id="ARBA00004370"/>
    </source>
</evidence>
<dbReference type="EMBL" id="DTBD01000067">
    <property type="protein sequence ID" value="HGQ65037.1"/>
    <property type="molecule type" value="Genomic_DNA"/>
</dbReference>
<evidence type="ECO:0000313" key="7">
    <source>
        <dbReference type="EMBL" id="HGQ35212.1"/>
    </source>
</evidence>
<name>A0A7C4JK95_9CREN</name>
<sequence>MYRWYEMALKVPIYVAFIVVIIVASIVGYIFGSTITKITTTTTVTQIATVTKTVTVTPALATPTYKLSGEVKIGVLLPLSGELASFGAELKTIIEYAEQEINNYLEVNGRPWKIKFVIEDTAVDPKTHLEKLMALYATGIQIFIGGISSAELSEALSYCNDRGILIISPSSTSPALSIPDMALRYVPPDQYQGKAIARIMWERGFRWIIPMWRGDTWGDGLAQATIETFKEICKNSGESCGVLSGIRYDPKAKEFSVEVSQLVTLVDDSVKRYGKDKVGILLISFEEAAAVFAAAKSYPLLSEVKWQGSDGTANIAPLLDPSVADMVVKVEFLSTMASPGEAPKAEIVRSVIREKLGRDPMGYTYFTYDIAWTIALALDRVGEYNAVAVKNVLPDVFKDYVGASGKIALDENGDRALAYYDIWATAKVDDKYKWSVVGLYNGETDSVKWYS</sequence>
<feature type="domain" description="Receptor ligand binding region" evidence="6">
    <location>
        <begin position="94"/>
        <end position="425"/>
    </location>
</feature>
<evidence type="ECO:0000256" key="2">
    <source>
        <dbReference type="ARBA" id="ARBA00022692"/>
    </source>
</evidence>
<dbReference type="InterPro" id="IPR051010">
    <property type="entry name" value="BCAA_transport"/>
</dbReference>
<dbReference type="Pfam" id="PF01094">
    <property type="entry name" value="ANF_receptor"/>
    <property type="match status" value="1"/>
</dbReference>
<proteinExistence type="predicted"/>
<keyword evidence="4 5" id="KW-0472">Membrane</keyword>
<keyword evidence="2 5" id="KW-0812">Transmembrane</keyword>
<protein>
    <submittedName>
        <fullName evidence="8">ABC transporter substrate-binding protein</fullName>
    </submittedName>
</protein>
<accession>A0A7C4JK95</accession>
<dbReference type="SUPFAM" id="SSF53822">
    <property type="entry name" value="Periplasmic binding protein-like I"/>
    <property type="match status" value="1"/>
</dbReference>
<dbReference type="GO" id="GO:0016020">
    <property type="term" value="C:membrane"/>
    <property type="evidence" value="ECO:0007669"/>
    <property type="project" value="UniProtKB-SubCell"/>
</dbReference>
<dbReference type="Gene3D" id="3.40.50.2300">
    <property type="match status" value="2"/>
</dbReference>
<evidence type="ECO:0000259" key="6">
    <source>
        <dbReference type="Pfam" id="PF01094"/>
    </source>
</evidence>
<dbReference type="InterPro" id="IPR001828">
    <property type="entry name" value="ANF_lig-bd_rcpt"/>
</dbReference>